<dbReference type="GeneID" id="27317074"/>
<dbReference type="AlphaFoldDB" id="A0A0D1ZYS4"/>
<dbReference type="PROSITE" id="PS51273">
    <property type="entry name" value="GATASE_TYPE_1"/>
    <property type="match status" value="1"/>
</dbReference>
<gene>
    <name evidence="2" type="ORF">PV09_09101</name>
</gene>
<dbReference type="CDD" id="cd01741">
    <property type="entry name" value="GATase1_1"/>
    <property type="match status" value="1"/>
</dbReference>
<dbReference type="InParanoid" id="A0A0D1ZYS4"/>
<dbReference type="InterPro" id="IPR044992">
    <property type="entry name" value="ChyE-like"/>
</dbReference>
<dbReference type="InterPro" id="IPR029062">
    <property type="entry name" value="Class_I_gatase-like"/>
</dbReference>
<dbReference type="EMBL" id="KN847581">
    <property type="protein sequence ID" value="KIV99239.1"/>
    <property type="molecule type" value="Genomic_DNA"/>
</dbReference>
<dbReference type="GO" id="GO:0005634">
    <property type="term" value="C:nucleus"/>
    <property type="evidence" value="ECO:0007669"/>
    <property type="project" value="TreeGrafter"/>
</dbReference>
<evidence type="ECO:0000259" key="1">
    <source>
        <dbReference type="Pfam" id="PF00117"/>
    </source>
</evidence>
<dbReference type="VEuPathDB" id="FungiDB:PV09_09101"/>
<keyword evidence="3" id="KW-1185">Reference proteome</keyword>
<organism evidence="2 3">
    <name type="scientific">Verruconis gallopava</name>
    <dbReference type="NCBI Taxonomy" id="253628"/>
    <lineage>
        <taxon>Eukaryota</taxon>
        <taxon>Fungi</taxon>
        <taxon>Dikarya</taxon>
        <taxon>Ascomycota</taxon>
        <taxon>Pezizomycotina</taxon>
        <taxon>Dothideomycetes</taxon>
        <taxon>Pleosporomycetidae</taxon>
        <taxon>Venturiales</taxon>
        <taxon>Sympoventuriaceae</taxon>
        <taxon>Verruconis</taxon>
    </lineage>
</organism>
<proteinExistence type="predicted"/>
<dbReference type="Gene3D" id="3.40.50.880">
    <property type="match status" value="1"/>
</dbReference>
<sequence length="251" mass="28152">MPSPPLRIAILECDTPRAQTQAKYGGYGGVFKQMLERGAEDLGHPGLSASEGIELSMYKVEEEQYPNLDDIDAILITGSKHDSFADTPWIQKLVAFTKSVLDHERVRAIGVCFGHQIIARALGQRVDRGTKGWELSVVPIELSAKGKELFKVDNLSIWQMHKDEVYGIPPGVEQLASTAICDNQGMYKAKSFITVQGHPEFTREIEEEIITGRYREGVFTEDMYTDAMQRLQDKDDGLIVAQAFLRFLLED</sequence>
<dbReference type="RefSeq" id="XP_016209109.1">
    <property type="nucleotide sequence ID" value="XM_016363095.1"/>
</dbReference>
<dbReference type="HOGENOM" id="CLU_054974_0_2_1"/>
<name>A0A0D1ZYS4_9PEZI</name>
<dbReference type="FunCoup" id="A0A0D1ZYS4">
    <property type="interactions" value="112"/>
</dbReference>
<evidence type="ECO:0000313" key="2">
    <source>
        <dbReference type="EMBL" id="KIV99239.1"/>
    </source>
</evidence>
<accession>A0A0D1ZYS4</accession>
<reference evidence="2 3" key="1">
    <citation type="submission" date="2015-01" db="EMBL/GenBank/DDBJ databases">
        <title>The Genome Sequence of Ochroconis gallopava CBS43764.</title>
        <authorList>
            <consortium name="The Broad Institute Genomics Platform"/>
            <person name="Cuomo C."/>
            <person name="de Hoog S."/>
            <person name="Gorbushina A."/>
            <person name="Stielow B."/>
            <person name="Teixiera M."/>
            <person name="Abouelleil A."/>
            <person name="Chapman S.B."/>
            <person name="Priest M."/>
            <person name="Young S.K."/>
            <person name="Wortman J."/>
            <person name="Nusbaum C."/>
            <person name="Birren B."/>
        </authorList>
    </citation>
    <scope>NUCLEOTIDE SEQUENCE [LARGE SCALE GENOMIC DNA]</scope>
    <source>
        <strain evidence="2 3">CBS 43764</strain>
    </source>
</reference>
<feature type="domain" description="Glutamine amidotransferase" evidence="1">
    <location>
        <begin position="53"/>
        <end position="206"/>
    </location>
</feature>
<dbReference type="InterPro" id="IPR017926">
    <property type="entry name" value="GATASE"/>
</dbReference>
<dbReference type="SUPFAM" id="SSF52317">
    <property type="entry name" value="Class I glutamine amidotransferase-like"/>
    <property type="match status" value="1"/>
</dbReference>
<dbReference type="PANTHER" id="PTHR42695:SF5">
    <property type="entry name" value="GLUTAMINE AMIDOTRANSFERASE YLR126C-RELATED"/>
    <property type="match status" value="1"/>
</dbReference>
<dbReference type="GO" id="GO:0005829">
    <property type="term" value="C:cytosol"/>
    <property type="evidence" value="ECO:0007669"/>
    <property type="project" value="TreeGrafter"/>
</dbReference>
<dbReference type="Pfam" id="PF00117">
    <property type="entry name" value="GATase"/>
    <property type="match status" value="1"/>
</dbReference>
<dbReference type="OrthoDB" id="92161at2759"/>
<dbReference type="PANTHER" id="PTHR42695">
    <property type="entry name" value="GLUTAMINE AMIDOTRANSFERASE YLR126C-RELATED"/>
    <property type="match status" value="1"/>
</dbReference>
<evidence type="ECO:0000313" key="3">
    <source>
        <dbReference type="Proteomes" id="UP000053259"/>
    </source>
</evidence>
<protein>
    <recommendedName>
        <fullName evidence="1">Glutamine amidotransferase domain-containing protein</fullName>
    </recommendedName>
</protein>
<dbReference type="Proteomes" id="UP000053259">
    <property type="component" value="Unassembled WGS sequence"/>
</dbReference>
<dbReference type="STRING" id="253628.A0A0D1ZYS4"/>